<protein>
    <submittedName>
        <fullName evidence="1">Uncharacterized protein</fullName>
    </submittedName>
</protein>
<comment type="caution">
    <text evidence="1">The sequence shown here is derived from an EMBL/GenBank/DDBJ whole genome shotgun (WGS) entry which is preliminary data.</text>
</comment>
<keyword evidence="2" id="KW-1185">Reference proteome</keyword>
<accession>A0A8H6XTR6</accession>
<dbReference type="AlphaFoldDB" id="A0A8H6XTR6"/>
<gene>
    <name evidence="1" type="ORF">MSAN_01749400</name>
</gene>
<organism evidence="1 2">
    <name type="scientific">Mycena sanguinolenta</name>
    <dbReference type="NCBI Taxonomy" id="230812"/>
    <lineage>
        <taxon>Eukaryota</taxon>
        <taxon>Fungi</taxon>
        <taxon>Dikarya</taxon>
        <taxon>Basidiomycota</taxon>
        <taxon>Agaricomycotina</taxon>
        <taxon>Agaricomycetes</taxon>
        <taxon>Agaricomycetidae</taxon>
        <taxon>Agaricales</taxon>
        <taxon>Marasmiineae</taxon>
        <taxon>Mycenaceae</taxon>
        <taxon>Mycena</taxon>
    </lineage>
</organism>
<dbReference type="EMBL" id="JACAZH010000017">
    <property type="protein sequence ID" value="KAF7347973.1"/>
    <property type="molecule type" value="Genomic_DNA"/>
</dbReference>
<dbReference type="Proteomes" id="UP000623467">
    <property type="component" value="Unassembled WGS sequence"/>
</dbReference>
<sequence>MALASACFSPIHPRGLAAQIFNNSLLTGLRCCLGAIDSAQGGSNSRSVIDAVDFLSDASLIVYHSAVSVDGSSTNLSVCPWRYSISIFSFFLPPGECLIKPRYARECLLIHDQLLLTLESSQRVSPNASGHADAPCFQQIHMLPTPLSPSVIYSDAHYN</sequence>
<reference evidence="1" key="1">
    <citation type="submission" date="2020-05" db="EMBL/GenBank/DDBJ databases">
        <title>Mycena genomes resolve the evolution of fungal bioluminescence.</title>
        <authorList>
            <person name="Tsai I.J."/>
        </authorList>
    </citation>
    <scope>NUCLEOTIDE SEQUENCE</scope>
    <source>
        <strain evidence="1">160909Yilan</strain>
    </source>
</reference>
<evidence type="ECO:0000313" key="2">
    <source>
        <dbReference type="Proteomes" id="UP000623467"/>
    </source>
</evidence>
<name>A0A8H6XTR6_9AGAR</name>
<proteinExistence type="predicted"/>
<evidence type="ECO:0000313" key="1">
    <source>
        <dbReference type="EMBL" id="KAF7347973.1"/>
    </source>
</evidence>